<dbReference type="PRINTS" id="PR00335">
    <property type="entry name" value="KUPTAKETRKA"/>
</dbReference>
<feature type="domain" description="RCK C-terminal" evidence="8">
    <location>
        <begin position="152"/>
        <end position="236"/>
    </location>
</feature>
<dbReference type="FunFam" id="3.40.50.720:FF:000042">
    <property type="entry name" value="Trk system potassium transporter TrkA"/>
    <property type="match status" value="1"/>
</dbReference>
<dbReference type="InterPro" id="IPR050721">
    <property type="entry name" value="Trk_Ktr_HKT_K-transport"/>
</dbReference>
<dbReference type="FunFam" id="3.30.70.1450:FF:000001">
    <property type="entry name" value="Trk system potassium transporter TrkA"/>
    <property type="match status" value="1"/>
</dbReference>
<dbReference type="SUPFAM" id="SSF116726">
    <property type="entry name" value="TrkA C-terminal domain-like"/>
    <property type="match status" value="2"/>
</dbReference>
<dbReference type="Gene3D" id="3.40.50.720">
    <property type="entry name" value="NAD(P)-binding Rossmann-like Domain"/>
    <property type="match status" value="2"/>
</dbReference>
<dbReference type="Proteomes" id="UP000070282">
    <property type="component" value="Unassembled WGS sequence"/>
</dbReference>
<dbReference type="PANTHER" id="PTHR43833">
    <property type="entry name" value="POTASSIUM CHANNEL PROTEIN 2-RELATED-RELATED"/>
    <property type="match status" value="1"/>
</dbReference>
<evidence type="ECO:0000259" key="8">
    <source>
        <dbReference type="PROSITE" id="PS51202"/>
    </source>
</evidence>
<keyword evidence="6" id="KW-0406">Ion transport</keyword>
<dbReference type="PROSITE" id="PS51202">
    <property type="entry name" value="RCK_C"/>
    <property type="match status" value="2"/>
</dbReference>
<evidence type="ECO:0000313" key="10">
    <source>
        <dbReference type="Proteomes" id="UP000070282"/>
    </source>
</evidence>
<keyword evidence="5" id="KW-0520">NAD</keyword>
<evidence type="ECO:0000256" key="5">
    <source>
        <dbReference type="ARBA" id="ARBA00023027"/>
    </source>
</evidence>
<keyword evidence="2" id="KW-0813">Transport</keyword>
<dbReference type="NCBIfam" id="NF007030">
    <property type="entry name" value="PRK09496.1-1"/>
    <property type="match status" value="1"/>
</dbReference>
<feature type="domain" description="RCK N-terminal" evidence="7">
    <location>
        <begin position="1"/>
        <end position="132"/>
    </location>
</feature>
<reference evidence="10" key="1">
    <citation type="submission" date="2015-12" db="EMBL/GenBank/DDBJ databases">
        <authorList>
            <person name="Lima A."/>
            <person name="Farahani Zayas N."/>
            <person name="Castro Da Silva M.A."/>
            <person name="Cabral A."/>
            <person name="Pessatti M.L."/>
        </authorList>
    </citation>
    <scope>NUCLEOTIDE SEQUENCE [LARGE SCALE GENOMIC DNA]</scope>
    <source>
        <strain evidence="10">LAMA 842</strain>
    </source>
</reference>
<keyword evidence="4" id="KW-0630">Potassium</keyword>
<dbReference type="GO" id="GO:0005886">
    <property type="term" value="C:plasma membrane"/>
    <property type="evidence" value="ECO:0007669"/>
    <property type="project" value="InterPro"/>
</dbReference>
<dbReference type="NCBIfam" id="NF007031">
    <property type="entry name" value="PRK09496.1-2"/>
    <property type="match status" value="1"/>
</dbReference>
<evidence type="ECO:0000256" key="1">
    <source>
        <dbReference type="ARBA" id="ARBA00017378"/>
    </source>
</evidence>
<evidence type="ECO:0000256" key="2">
    <source>
        <dbReference type="ARBA" id="ARBA00022448"/>
    </source>
</evidence>
<dbReference type="PANTHER" id="PTHR43833:SF5">
    <property type="entry name" value="TRK SYSTEM POTASSIUM UPTAKE PROTEIN TRKA"/>
    <property type="match status" value="1"/>
</dbReference>
<dbReference type="InterPro" id="IPR036721">
    <property type="entry name" value="RCK_C_sf"/>
</dbReference>
<comment type="caution">
    <text evidence="9">The sequence shown here is derived from an EMBL/GenBank/DDBJ whole genome shotgun (WGS) entry which is preliminary data.</text>
</comment>
<gene>
    <name evidence="9" type="ORF">J122_986</name>
</gene>
<evidence type="ECO:0000256" key="4">
    <source>
        <dbReference type="ARBA" id="ARBA00022958"/>
    </source>
</evidence>
<protein>
    <recommendedName>
        <fullName evidence="1">Trk system potassium uptake protein TrkA</fullName>
    </recommendedName>
</protein>
<dbReference type="InterPro" id="IPR006037">
    <property type="entry name" value="RCK_C"/>
</dbReference>
<dbReference type="PROSITE" id="PS51201">
    <property type="entry name" value="RCK_N"/>
    <property type="match status" value="2"/>
</dbReference>
<dbReference type="GeneID" id="94721845"/>
<sequence>MKILILGAGQVGGTLAENLANEANDITVIDSDSARLRELQDRLDIRTMHGRASYPTVLRQAGAEDADMVIAVTNSDETNMVACQVSKLLYKTPTTICRVRANAYLAKSELFYRRDMDKDLDSLRGFPIDVLISPEHLVTKHITRLIEYPGTLQVLEFSKGLVRLVAIRATKGGPLVGHELSYLRTHMPKIDTRVAAIFRKDRAIMPQGDTVIEDGDEVFFIAASDHIRSVMSELQPLSKPYKRIFICGGGNIGYRLANTLESRYQVKILERDHDRCVMLSERLRKTVVLEGNAADKDILLEENIENTDVFCAVTNDDEANIMASLLAKRLGARKVLTLINNPDYVDLIQGGDIDVAISPQQTTIGSLLTHVRRGDVVNVHSLRRGAAEAIEAIAHGDHRSSKVVGKRLDEINLPPGTTIGAIVRHNEVLIAHDHIRVQPDDHVILFLVDKTRIRDVEKLFQVGLTFF</sequence>
<dbReference type="AlphaFoldDB" id="A0A137SGG5"/>
<keyword evidence="10" id="KW-1185">Reference proteome</keyword>
<dbReference type="InterPro" id="IPR006036">
    <property type="entry name" value="K_uptake_TrkA"/>
</dbReference>
<dbReference type="EMBL" id="LOCO01000003">
    <property type="protein sequence ID" value="KXO11524.1"/>
    <property type="molecule type" value="Genomic_DNA"/>
</dbReference>
<evidence type="ECO:0000313" key="9">
    <source>
        <dbReference type="EMBL" id="KXO11524.1"/>
    </source>
</evidence>
<dbReference type="Pfam" id="PF02254">
    <property type="entry name" value="TrkA_N"/>
    <property type="match status" value="2"/>
</dbReference>
<dbReference type="RefSeq" id="WP_061331400.1">
    <property type="nucleotide sequence ID" value="NZ_LOCO01000003.1"/>
</dbReference>
<keyword evidence="3" id="KW-0633">Potassium transport</keyword>
<evidence type="ECO:0000256" key="3">
    <source>
        <dbReference type="ARBA" id="ARBA00022538"/>
    </source>
</evidence>
<dbReference type="NCBIfam" id="NF007032">
    <property type="entry name" value="PRK09496.1-4"/>
    <property type="match status" value="1"/>
</dbReference>
<feature type="domain" description="RCK N-terminal" evidence="7">
    <location>
        <begin position="241"/>
        <end position="357"/>
    </location>
</feature>
<dbReference type="NCBIfam" id="NF007039">
    <property type="entry name" value="PRK09496.3-2"/>
    <property type="match status" value="1"/>
</dbReference>
<dbReference type="InterPro" id="IPR003148">
    <property type="entry name" value="RCK_N"/>
</dbReference>
<dbReference type="Pfam" id="PF02080">
    <property type="entry name" value="TrkA_C"/>
    <property type="match status" value="2"/>
</dbReference>
<dbReference type="SUPFAM" id="SSF51735">
    <property type="entry name" value="NAD(P)-binding Rossmann-fold domains"/>
    <property type="match status" value="2"/>
</dbReference>
<dbReference type="PATRIC" id="fig|1306954.6.peg.2533"/>
<evidence type="ECO:0000259" key="7">
    <source>
        <dbReference type="PROSITE" id="PS51201"/>
    </source>
</evidence>
<accession>A0A137SGG5</accession>
<feature type="domain" description="RCK C-terminal" evidence="8">
    <location>
        <begin position="377"/>
        <end position="462"/>
    </location>
</feature>
<dbReference type="InterPro" id="IPR036291">
    <property type="entry name" value="NAD(P)-bd_dom_sf"/>
</dbReference>
<proteinExistence type="predicted"/>
<organism evidence="9 10">
    <name type="scientific">Marinobacter excellens LAMA 842</name>
    <dbReference type="NCBI Taxonomy" id="1306954"/>
    <lineage>
        <taxon>Bacteria</taxon>
        <taxon>Pseudomonadati</taxon>
        <taxon>Pseudomonadota</taxon>
        <taxon>Gammaproteobacteria</taxon>
        <taxon>Pseudomonadales</taxon>
        <taxon>Marinobacteraceae</taxon>
        <taxon>Marinobacter</taxon>
    </lineage>
</organism>
<evidence type="ECO:0000256" key="6">
    <source>
        <dbReference type="ARBA" id="ARBA00023065"/>
    </source>
</evidence>
<name>A0A137SGG5_9GAMM</name>
<dbReference type="Gene3D" id="3.30.70.1450">
    <property type="entry name" value="Regulator of K+ conductance, C-terminal domain"/>
    <property type="match status" value="2"/>
</dbReference>
<dbReference type="GO" id="GO:0015079">
    <property type="term" value="F:potassium ion transmembrane transporter activity"/>
    <property type="evidence" value="ECO:0007669"/>
    <property type="project" value="InterPro"/>
</dbReference>